<keyword evidence="2" id="KW-1185">Reference proteome</keyword>
<organism evidence="1 2">
    <name type="scientific">Eretmocerus hayati</name>
    <dbReference type="NCBI Taxonomy" id="131215"/>
    <lineage>
        <taxon>Eukaryota</taxon>
        <taxon>Metazoa</taxon>
        <taxon>Ecdysozoa</taxon>
        <taxon>Arthropoda</taxon>
        <taxon>Hexapoda</taxon>
        <taxon>Insecta</taxon>
        <taxon>Pterygota</taxon>
        <taxon>Neoptera</taxon>
        <taxon>Endopterygota</taxon>
        <taxon>Hymenoptera</taxon>
        <taxon>Apocrita</taxon>
        <taxon>Proctotrupomorpha</taxon>
        <taxon>Chalcidoidea</taxon>
        <taxon>Aphelinidae</taxon>
        <taxon>Aphelininae</taxon>
        <taxon>Eretmocerus</taxon>
    </lineage>
</organism>
<evidence type="ECO:0000313" key="2">
    <source>
        <dbReference type="Proteomes" id="UP001239111"/>
    </source>
</evidence>
<sequence length="787" mass="89686">MEDDDQEFNLYLDSDPEDYQGLLEDTLRSSPSEEVINSGQLYTLFTDSKDLNHSPLTGEHEFVSSECIKSTPEHVSEDMPVDIDVVSHSSASATKSGAETNLGLKVNLKRFEATSTYVEVNESSGGLGSKRQRYDESATKVPLPNVDVEPEDILASLQKVEFSNAKKFYAKDNFCSLCNTMQNRIDRHLITHHAESEGVKIINSLPKRSLERRRKFAQIVKSMNFVWNTDRTIDLEGHIIPTHRRRAPKSDSETTCKVASMIVCTHCLGFYARGSLHNHIRIQHPDKRNPDARTRVNAMRGEAMMKLCHERANLNEISELLAELSLDEVGAVARYDLLIILYANKYGGKHRTMKQRVYVRNNMRLLAKILIAAKNINGNIKDLASLLRVEHRQVLCDAIEAVAVIDHNTKRYGSIYNAEAAPVVIRKLFVILKAEYLSHKSTKGDHTDIVNFVDVFENEVAFLITYRASYTRKEQMRHRCQTELQIQPQHFEISRKFVEAKQLESKNYFEKSDFHDGLIREHHKNLTEITATSILNFNGRRPTETGGVLTKDYEFAKTESEYFKMLSKAEQQQRMKYKRMDMVGKKGSEGHLFINKMNDECLKLILRHRMDVGINISNPSLFAIPTHPGQEEQFVNLSPVYAKLAAQCKPYHPEIVDKAVRATKIRSHHATLNSAMENGTSVELMSKQLGHSSAMHESRYKERIDKTDVIVTKHLETMMGEAEEEYQPLPHISENSEILPEDSNSLQTASSLTHVEIDVHETPHTETRTALPNEDTKSKPAIKSIRR</sequence>
<dbReference type="EMBL" id="CM056742">
    <property type="protein sequence ID" value="KAJ8676094.1"/>
    <property type="molecule type" value="Genomic_DNA"/>
</dbReference>
<reference evidence="1" key="1">
    <citation type="submission" date="2023-04" db="EMBL/GenBank/DDBJ databases">
        <title>A chromosome-level genome assembly of the parasitoid wasp Eretmocerus hayati.</title>
        <authorList>
            <person name="Zhong Y."/>
            <person name="Liu S."/>
            <person name="Liu Y."/>
        </authorList>
    </citation>
    <scope>NUCLEOTIDE SEQUENCE</scope>
    <source>
        <strain evidence="1">ZJU_SS_LIU_2023</strain>
    </source>
</reference>
<evidence type="ECO:0000313" key="1">
    <source>
        <dbReference type="EMBL" id="KAJ8676094.1"/>
    </source>
</evidence>
<proteinExistence type="predicted"/>
<gene>
    <name evidence="1" type="ORF">QAD02_011880</name>
</gene>
<accession>A0ACC2NYE3</accession>
<protein>
    <submittedName>
        <fullName evidence="1">Uncharacterized protein</fullName>
    </submittedName>
</protein>
<dbReference type="Proteomes" id="UP001239111">
    <property type="component" value="Chromosome 2"/>
</dbReference>
<name>A0ACC2NYE3_9HYME</name>
<comment type="caution">
    <text evidence="1">The sequence shown here is derived from an EMBL/GenBank/DDBJ whole genome shotgun (WGS) entry which is preliminary data.</text>
</comment>